<name>A0ABR6BC05_9PSEU</name>
<dbReference type="EMBL" id="JACJID010000001">
    <property type="protein sequence ID" value="MBA8924391.1"/>
    <property type="molecule type" value="Genomic_DNA"/>
</dbReference>
<keyword evidence="2" id="KW-1185">Reference proteome</keyword>
<dbReference type="RefSeq" id="WP_182836736.1">
    <property type="nucleotide sequence ID" value="NZ_BAAABQ010000021.1"/>
</dbReference>
<reference evidence="1 2" key="1">
    <citation type="submission" date="2020-08" db="EMBL/GenBank/DDBJ databases">
        <title>Genomic Encyclopedia of Archaeal and Bacterial Type Strains, Phase II (KMG-II): from individual species to whole genera.</title>
        <authorList>
            <person name="Goeker M."/>
        </authorList>
    </citation>
    <scope>NUCLEOTIDE SEQUENCE [LARGE SCALE GENOMIC DNA]</scope>
    <source>
        <strain evidence="1 2">DSM 43850</strain>
    </source>
</reference>
<evidence type="ECO:0000313" key="2">
    <source>
        <dbReference type="Proteomes" id="UP000517916"/>
    </source>
</evidence>
<organism evidence="1 2">
    <name type="scientific">Kutzneria viridogrisea</name>
    <dbReference type="NCBI Taxonomy" id="47990"/>
    <lineage>
        <taxon>Bacteria</taxon>
        <taxon>Bacillati</taxon>
        <taxon>Actinomycetota</taxon>
        <taxon>Actinomycetes</taxon>
        <taxon>Pseudonocardiales</taxon>
        <taxon>Pseudonocardiaceae</taxon>
        <taxon>Kutzneria</taxon>
    </lineage>
</organism>
<dbReference type="Proteomes" id="UP000517916">
    <property type="component" value="Unassembled WGS sequence"/>
</dbReference>
<gene>
    <name evidence="1" type="ORF">BC739_001588</name>
</gene>
<protein>
    <recommendedName>
        <fullName evidence="3">Alpha/beta hydrolase family protein</fullName>
    </recommendedName>
</protein>
<proteinExistence type="predicted"/>
<sequence>MREVINGVGVIMPGDAAAMGVHGEDLAWVQRRLTPHPYATVTAPLHLPDGWNDGVEQVYIRCVTGQDHGPWADMSRVDESAGWRSFELHSGHDAMIDQPSKLVELLDEVCTTKQAV</sequence>
<accession>A0ABR6BC05</accession>
<evidence type="ECO:0008006" key="3">
    <source>
        <dbReference type="Google" id="ProtNLM"/>
    </source>
</evidence>
<evidence type="ECO:0000313" key="1">
    <source>
        <dbReference type="EMBL" id="MBA8924391.1"/>
    </source>
</evidence>
<comment type="caution">
    <text evidence="1">The sequence shown here is derived from an EMBL/GenBank/DDBJ whole genome shotgun (WGS) entry which is preliminary data.</text>
</comment>